<dbReference type="FunFam" id="3.30.300.20:FF:000005">
    <property type="entry name" value="Transcription termination/antitermination protein NusA"/>
    <property type="match status" value="1"/>
</dbReference>
<dbReference type="CDD" id="cd04455">
    <property type="entry name" value="S1_NusA"/>
    <property type="match status" value="1"/>
</dbReference>
<dbReference type="InterPro" id="IPR015946">
    <property type="entry name" value="KH_dom-like_a/b"/>
</dbReference>
<dbReference type="CDD" id="cd02134">
    <property type="entry name" value="KH-II_NusA_rpt1"/>
    <property type="match status" value="1"/>
</dbReference>
<dbReference type="Pfam" id="PF13184">
    <property type="entry name" value="KH_NusA_1st"/>
    <property type="match status" value="1"/>
</dbReference>
<dbReference type="InterPro" id="IPR036555">
    <property type="entry name" value="NusA_N_sf"/>
</dbReference>
<dbReference type="NCBIfam" id="TIGR01953">
    <property type="entry name" value="NusA"/>
    <property type="match status" value="1"/>
</dbReference>
<dbReference type="NCBIfam" id="TIGR01954">
    <property type="entry name" value="nusA_Cterm_rpt"/>
    <property type="match status" value="1"/>
</dbReference>
<dbReference type="SUPFAM" id="SSF47794">
    <property type="entry name" value="Rad51 N-terminal domain-like"/>
    <property type="match status" value="2"/>
</dbReference>
<dbReference type="HAMAP" id="MF_00945_B">
    <property type="entry name" value="NusA_B"/>
    <property type="match status" value="1"/>
</dbReference>
<evidence type="ECO:0000259" key="8">
    <source>
        <dbReference type="PROSITE" id="PS50126"/>
    </source>
</evidence>
<dbReference type="GO" id="GO:0005829">
    <property type="term" value="C:cytosol"/>
    <property type="evidence" value="ECO:0007669"/>
    <property type="project" value="TreeGrafter"/>
</dbReference>
<protein>
    <recommendedName>
        <fullName evidence="7">Transcription termination/antitermination protein NusA</fullName>
    </recommendedName>
</protein>
<feature type="domain" description="S1 motif" evidence="8">
    <location>
        <begin position="139"/>
        <end position="204"/>
    </location>
</feature>
<dbReference type="InterPro" id="IPR030842">
    <property type="entry name" value="TF_NusA_bacterial"/>
</dbReference>
<dbReference type="InterPro" id="IPR009019">
    <property type="entry name" value="KH_sf_prok-type"/>
</dbReference>
<dbReference type="GO" id="GO:0003723">
    <property type="term" value="F:RNA binding"/>
    <property type="evidence" value="ECO:0007669"/>
    <property type="project" value="UniProtKB-UniRule"/>
</dbReference>
<dbReference type="InterPro" id="IPR025249">
    <property type="entry name" value="TF_NusA_KH_1st"/>
</dbReference>
<dbReference type="SMART" id="SM00316">
    <property type="entry name" value="S1"/>
    <property type="match status" value="1"/>
</dbReference>
<comment type="subunit">
    <text evidence="7">Monomer. Binds directly to the core enzyme of the DNA-dependent RNA polymerase and to nascent RNA.</text>
</comment>
<name>A0A345DBK2_9BURK</name>
<dbReference type="Pfam" id="PF08529">
    <property type="entry name" value="NusA_N"/>
    <property type="match status" value="1"/>
</dbReference>
<dbReference type="Gene3D" id="1.10.150.20">
    <property type="entry name" value="5' to 3' exonuclease, C-terminal subdomain"/>
    <property type="match status" value="2"/>
</dbReference>
<evidence type="ECO:0000256" key="4">
    <source>
        <dbReference type="ARBA" id="ARBA00022884"/>
    </source>
</evidence>
<dbReference type="InterPro" id="IPR012340">
    <property type="entry name" value="NA-bd_OB-fold"/>
</dbReference>
<dbReference type="PANTHER" id="PTHR22648:SF0">
    <property type="entry name" value="TRANSCRIPTION TERMINATION_ANTITERMINATION PROTEIN NUSA"/>
    <property type="match status" value="1"/>
</dbReference>
<keyword evidence="6 7" id="KW-0804">Transcription</keyword>
<dbReference type="RefSeq" id="WP_114562902.1">
    <property type="nucleotide sequence ID" value="NZ_CP031124.1"/>
</dbReference>
<dbReference type="CDD" id="cd22529">
    <property type="entry name" value="KH-II_NusA_rpt2"/>
    <property type="match status" value="1"/>
</dbReference>
<evidence type="ECO:0000256" key="7">
    <source>
        <dbReference type="HAMAP-Rule" id="MF_00945"/>
    </source>
</evidence>
<evidence type="ECO:0000256" key="6">
    <source>
        <dbReference type="ARBA" id="ARBA00023163"/>
    </source>
</evidence>
<evidence type="ECO:0000256" key="5">
    <source>
        <dbReference type="ARBA" id="ARBA00023015"/>
    </source>
</evidence>
<organism evidence="9 10">
    <name type="scientific">Ephemeroptericola cinctiostellae</name>
    <dbReference type="NCBI Taxonomy" id="2268024"/>
    <lineage>
        <taxon>Bacteria</taxon>
        <taxon>Pseudomonadati</taxon>
        <taxon>Pseudomonadota</taxon>
        <taxon>Betaproteobacteria</taxon>
        <taxon>Burkholderiales</taxon>
        <taxon>Burkholderiaceae</taxon>
        <taxon>Ephemeroptericola</taxon>
    </lineage>
</organism>
<dbReference type="Gene3D" id="3.30.300.20">
    <property type="match status" value="2"/>
</dbReference>
<dbReference type="PROSITE" id="PS50084">
    <property type="entry name" value="KH_TYPE_1"/>
    <property type="match status" value="1"/>
</dbReference>
<dbReference type="InterPro" id="IPR013735">
    <property type="entry name" value="TF_NusA_N"/>
</dbReference>
<dbReference type="AlphaFoldDB" id="A0A345DBK2"/>
<keyword evidence="5 7" id="KW-0805">Transcription regulation</keyword>
<dbReference type="InterPro" id="IPR004087">
    <property type="entry name" value="KH_dom"/>
</dbReference>
<dbReference type="Gene3D" id="2.40.50.140">
    <property type="entry name" value="Nucleic acid-binding proteins"/>
    <property type="match status" value="1"/>
</dbReference>
<dbReference type="GO" id="GO:0000166">
    <property type="term" value="F:nucleotide binding"/>
    <property type="evidence" value="ECO:0007669"/>
    <property type="project" value="InterPro"/>
</dbReference>
<keyword evidence="4 7" id="KW-0694">RNA-binding</keyword>
<dbReference type="Proteomes" id="UP000252182">
    <property type="component" value="Chromosome"/>
</dbReference>
<dbReference type="InterPro" id="IPR010214">
    <property type="entry name" value="Tscrpt_termin_fac_NusA_C_rpt"/>
</dbReference>
<dbReference type="Pfam" id="PF14520">
    <property type="entry name" value="HHH_5"/>
    <property type="match status" value="1"/>
</dbReference>
<gene>
    <name evidence="7 9" type="primary">nusA</name>
    <name evidence="9" type="ORF">DTO96_101476</name>
</gene>
<comment type="function">
    <text evidence="7">Participates in both transcription termination and antitermination.</text>
</comment>
<reference evidence="10" key="1">
    <citation type="submission" date="2018-07" db="EMBL/GenBank/DDBJ databases">
        <authorList>
            <person name="Kim H."/>
        </authorList>
    </citation>
    <scope>NUCLEOTIDE SEQUENCE [LARGE SCALE GENOMIC DNA]</scope>
    <source>
        <strain evidence="10">F02</strain>
    </source>
</reference>
<keyword evidence="10" id="KW-1185">Reference proteome</keyword>
<dbReference type="InterPro" id="IPR058582">
    <property type="entry name" value="KH_NusA_2nd"/>
</dbReference>
<evidence type="ECO:0000313" key="10">
    <source>
        <dbReference type="Proteomes" id="UP000252182"/>
    </source>
</evidence>
<dbReference type="FunFam" id="3.30.300.20:FF:000002">
    <property type="entry name" value="Transcription termination/antitermination protein NusA"/>
    <property type="match status" value="1"/>
</dbReference>
<comment type="subcellular location">
    <subcellularLocation>
        <location evidence="7">Cytoplasm</location>
    </subcellularLocation>
</comment>
<dbReference type="SUPFAM" id="SSF69705">
    <property type="entry name" value="Transcription factor NusA, N-terminal domain"/>
    <property type="match status" value="1"/>
</dbReference>
<dbReference type="GO" id="GO:0031564">
    <property type="term" value="P:transcription antitermination"/>
    <property type="evidence" value="ECO:0007669"/>
    <property type="project" value="UniProtKB-UniRule"/>
</dbReference>
<evidence type="ECO:0000256" key="1">
    <source>
        <dbReference type="ARBA" id="ARBA00022472"/>
    </source>
</evidence>
<comment type="similarity">
    <text evidence="7">Belongs to the NusA family.</text>
</comment>
<dbReference type="OrthoDB" id="9807233at2"/>
<dbReference type="GO" id="GO:0003700">
    <property type="term" value="F:DNA-binding transcription factor activity"/>
    <property type="evidence" value="ECO:0007669"/>
    <property type="project" value="InterPro"/>
</dbReference>
<dbReference type="Pfam" id="PF26594">
    <property type="entry name" value="KH_NusA_2nd"/>
    <property type="match status" value="1"/>
</dbReference>
<dbReference type="InterPro" id="IPR010213">
    <property type="entry name" value="TF_NusA"/>
</dbReference>
<keyword evidence="3 7" id="KW-0889">Transcription antitermination</keyword>
<dbReference type="Pfam" id="PF00575">
    <property type="entry name" value="S1"/>
    <property type="match status" value="1"/>
</dbReference>
<dbReference type="PANTHER" id="PTHR22648">
    <property type="entry name" value="TRANSCRIPTION TERMINATION FACTOR NUSA"/>
    <property type="match status" value="1"/>
</dbReference>
<dbReference type="GO" id="GO:0006353">
    <property type="term" value="P:DNA-templated transcription termination"/>
    <property type="evidence" value="ECO:0007669"/>
    <property type="project" value="UniProtKB-UniRule"/>
</dbReference>
<dbReference type="Gene3D" id="3.30.1480.10">
    <property type="entry name" value="NusA, N-terminal domain"/>
    <property type="match status" value="1"/>
</dbReference>
<keyword evidence="2 7" id="KW-0963">Cytoplasm</keyword>
<dbReference type="InterPro" id="IPR010995">
    <property type="entry name" value="DNA_repair_Rad51/TF_NusA_a-hlx"/>
</dbReference>
<sequence>MNREVLMLVDVLAREKNVDVDVVFGALEAALASAAKRRYTEEGVDLRVQIDRDTGSYETFRRWEVVPNEAGLQEPDREILLFEAQEDMPEIEVGEFVEEEVESVEIGRIGAQTAKQVILQRIRDAERDQLLQDFLARGDKVMMGTVKRVDKVQAIVESGKVEAVLLRENMMPRENFRAGDRIRAYMAEVDTTARGARQISLSRIAPEFLMELFRQEVPEINQGTLELKGAARDPGVRAKLAVHAVDPRVDPVGTCVGVRGSRVTAVRNEIGGEAVDIVIWDEQPAQFVMNALSPAVVSSIVVDEDSKSMEVVVDEENLAIAIGRSGQNVRLASQLTGWQINLMSQAESAEKHEKESAALVGLFTAKLDVDEEVAMILIEEGFTSLEEVAYVPVSEMLEIEAFDEDLVEELRTRARAAILTDAIAQEEKADTVQNLLSLEGMTTALAAQLADHHILTRDDLADLAVDELMEMTSLDETQAKNMIMKAREHWFTEEA</sequence>
<keyword evidence="1 7" id="KW-0806">Transcription termination</keyword>
<dbReference type="InterPro" id="IPR003029">
    <property type="entry name" value="S1_domain"/>
</dbReference>
<dbReference type="SMART" id="SM00322">
    <property type="entry name" value="KH"/>
    <property type="match status" value="2"/>
</dbReference>
<dbReference type="SUPFAM" id="SSF50249">
    <property type="entry name" value="Nucleic acid-binding proteins"/>
    <property type="match status" value="1"/>
</dbReference>
<proteinExistence type="inferred from homology"/>
<dbReference type="EMBL" id="CP031124">
    <property type="protein sequence ID" value="AXF85740.1"/>
    <property type="molecule type" value="Genomic_DNA"/>
</dbReference>
<dbReference type="SUPFAM" id="SSF54814">
    <property type="entry name" value="Prokaryotic type KH domain (KH-domain type II)"/>
    <property type="match status" value="2"/>
</dbReference>
<evidence type="ECO:0000313" key="9">
    <source>
        <dbReference type="EMBL" id="AXF85740.1"/>
    </source>
</evidence>
<accession>A0A345DBK2</accession>
<evidence type="ECO:0000256" key="2">
    <source>
        <dbReference type="ARBA" id="ARBA00022490"/>
    </source>
</evidence>
<dbReference type="PROSITE" id="PS50126">
    <property type="entry name" value="S1"/>
    <property type="match status" value="1"/>
</dbReference>
<dbReference type="KEGG" id="hyf:DTO96_101476"/>
<evidence type="ECO:0000256" key="3">
    <source>
        <dbReference type="ARBA" id="ARBA00022814"/>
    </source>
</evidence>